<gene>
    <name evidence="2" type="ORF">OHC33_006907</name>
</gene>
<dbReference type="EMBL" id="JAKLMC020000017">
    <property type="protein sequence ID" value="KAK5952021.1"/>
    <property type="molecule type" value="Genomic_DNA"/>
</dbReference>
<proteinExistence type="predicted"/>
<dbReference type="SUPFAM" id="SSF140860">
    <property type="entry name" value="Pseudo ankyrin repeat-like"/>
    <property type="match status" value="1"/>
</dbReference>
<organism evidence="2 3">
    <name type="scientific">Knufia fluminis</name>
    <dbReference type="NCBI Taxonomy" id="191047"/>
    <lineage>
        <taxon>Eukaryota</taxon>
        <taxon>Fungi</taxon>
        <taxon>Dikarya</taxon>
        <taxon>Ascomycota</taxon>
        <taxon>Pezizomycotina</taxon>
        <taxon>Eurotiomycetes</taxon>
        <taxon>Chaetothyriomycetidae</taxon>
        <taxon>Chaetothyriales</taxon>
        <taxon>Trichomeriaceae</taxon>
        <taxon>Knufia</taxon>
    </lineage>
</organism>
<dbReference type="AlphaFoldDB" id="A0AAN8EQU4"/>
<comment type="caution">
    <text evidence="2">The sequence shown here is derived from an EMBL/GenBank/DDBJ whole genome shotgun (WGS) entry which is preliminary data.</text>
</comment>
<feature type="region of interest" description="Disordered" evidence="1">
    <location>
        <begin position="1"/>
        <end position="21"/>
    </location>
</feature>
<feature type="compositionally biased region" description="Polar residues" evidence="1">
    <location>
        <begin position="1"/>
        <end position="17"/>
    </location>
</feature>
<evidence type="ECO:0000256" key="1">
    <source>
        <dbReference type="SAM" id="MobiDB-lite"/>
    </source>
</evidence>
<accession>A0AAN8EQU4</accession>
<evidence type="ECO:0000313" key="3">
    <source>
        <dbReference type="Proteomes" id="UP001316803"/>
    </source>
</evidence>
<evidence type="ECO:0000313" key="2">
    <source>
        <dbReference type="EMBL" id="KAK5952021.1"/>
    </source>
</evidence>
<reference evidence="2 3" key="1">
    <citation type="submission" date="2022-12" db="EMBL/GenBank/DDBJ databases">
        <title>Genomic features and morphological characterization of a novel Knufia sp. strain isolated from spacecraft assembly facility.</title>
        <authorList>
            <person name="Teixeira M."/>
            <person name="Chander A.M."/>
            <person name="Stajich J.E."/>
            <person name="Venkateswaran K."/>
        </authorList>
    </citation>
    <scope>NUCLEOTIDE SEQUENCE [LARGE SCALE GENOMIC DNA]</scope>
    <source>
        <strain evidence="2 3">FJI-L2-BK-P2</strain>
    </source>
</reference>
<name>A0AAN8EQU4_9EURO</name>
<keyword evidence="3" id="KW-1185">Reference proteome</keyword>
<protein>
    <submittedName>
        <fullName evidence="2">Uncharacterized protein</fullName>
    </submittedName>
</protein>
<dbReference type="Proteomes" id="UP001316803">
    <property type="component" value="Unassembled WGS sequence"/>
</dbReference>
<sequence>MEATSNDTASTTVSSPPLQRVARHEASIPMTATTSNNSSLPMLPRLSMSPDSIQLANSLADGHGISNASYSVPPTSRAVWHTYEACRVFNEMATIIAVQVLALEFVLKLDDCVARMGPSAALRNTIRSMDVLDTAMRQLYHCANSIAVSLFQQLNGSEQQAHYWQLSMFQHLNRQRQCRRSGVTFSHAGRKNRPTSSCQSHSLLLNRDYMSLLCTANVLTDNDRSHKQSHLHLHHGLAPATTSKEDYEAAQRSIETFLQANLLNSYFSDGPRSSEDASAATTFTRIFPAAHIAYCNGEKGIAFELWEKSPTDIDMFGRTFVDLLVLAGDAKSLSDMANLEQGQGLLETPLTNSLGLQPLDTTVVLDDELCFMVLHDHQMRGRNYGDLLSLAATSDSLSTFKHIVEKWRLGYFLFSESHWRSTAHTAVEAGSLSIVRHMVDKTLIAAPYSRLVATSIQHNQEEIARYFLQGLRRQTWHYPQEIQELVRQADQQGLKELAIELRSLSMILPTKEDALQDLNSIEFGPSSDNSDRWSHGMESHDASNMELTHSSGMLPYEYISSEDGISFSQLSTDSAGPTCPDMLSYPYNLPMDTMFSI</sequence>